<feature type="compositionally biased region" description="Basic residues" evidence="1">
    <location>
        <begin position="52"/>
        <end position="68"/>
    </location>
</feature>
<dbReference type="EMBL" id="JTDY01011339">
    <property type="protein sequence ID" value="KOB56868.1"/>
    <property type="molecule type" value="Genomic_DNA"/>
</dbReference>
<comment type="caution">
    <text evidence="2">The sequence shown here is derived from an EMBL/GenBank/DDBJ whole genome shotgun (WGS) entry which is preliminary data.</text>
</comment>
<reference evidence="2 3" key="1">
    <citation type="journal article" date="2015" name="Genome Biol. Evol.">
        <title>The genome of winter moth (Operophtera brumata) provides a genomic perspective on sexual dimorphism and phenology.</title>
        <authorList>
            <person name="Derks M.F."/>
            <person name="Smit S."/>
            <person name="Salis L."/>
            <person name="Schijlen E."/>
            <person name="Bossers A."/>
            <person name="Mateman C."/>
            <person name="Pijl A.S."/>
            <person name="de Ridder D."/>
            <person name="Groenen M.A."/>
            <person name="Visser M.E."/>
            <person name="Megens H.J."/>
        </authorList>
    </citation>
    <scope>NUCLEOTIDE SEQUENCE [LARGE SCALE GENOMIC DNA]</scope>
    <source>
        <strain evidence="2">WM2013NL</strain>
        <tissue evidence="2">Head and thorax</tissue>
    </source>
</reference>
<dbReference type="Proteomes" id="UP000037510">
    <property type="component" value="Unassembled WGS sequence"/>
</dbReference>
<evidence type="ECO:0000313" key="3">
    <source>
        <dbReference type="Proteomes" id="UP000037510"/>
    </source>
</evidence>
<proteinExistence type="predicted"/>
<gene>
    <name evidence="2" type="ORF">OBRU01_25290</name>
</gene>
<evidence type="ECO:0000256" key="1">
    <source>
        <dbReference type="SAM" id="MobiDB-lite"/>
    </source>
</evidence>
<accession>A0A0L7K3W3</accession>
<organism evidence="2 3">
    <name type="scientific">Operophtera brumata</name>
    <name type="common">Winter moth</name>
    <name type="synonym">Phalaena brumata</name>
    <dbReference type="NCBI Taxonomy" id="104452"/>
    <lineage>
        <taxon>Eukaryota</taxon>
        <taxon>Metazoa</taxon>
        <taxon>Ecdysozoa</taxon>
        <taxon>Arthropoda</taxon>
        <taxon>Hexapoda</taxon>
        <taxon>Insecta</taxon>
        <taxon>Pterygota</taxon>
        <taxon>Neoptera</taxon>
        <taxon>Endopterygota</taxon>
        <taxon>Lepidoptera</taxon>
        <taxon>Glossata</taxon>
        <taxon>Ditrysia</taxon>
        <taxon>Geometroidea</taxon>
        <taxon>Geometridae</taxon>
        <taxon>Larentiinae</taxon>
        <taxon>Operophtera</taxon>
    </lineage>
</organism>
<sequence length="148" mass="17114">RKSLLKLMKRSRCHRRPIKQLAHCVKNSSARVQVFYGLKLAKLIVTIPKSRHQAPRCARKRRDKKYRKDRSPTMFSLSEGCGCVSFRGGRRARSQGDDSSSCRSSEIEQEVPKTFSRRLLNGKCTMKSLAPLLKFWKRDDVSMTKAER</sequence>
<feature type="region of interest" description="Disordered" evidence="1">
    <location>
        <begin position="52"/>
        <end position="71"/>
    </location>
</feature>
<evidence type="ECO:0000313" key="2">
    <source>
        <dbReference type="EMBL" id="KOB56868.1"/>
    </source>
</evidence>
<protein>
    <submittedName>
        <fullName evidence="2">Serine/threonine-protein phosphatase</fullName>
    </submittedName>
</protein>
<feature type="non-terminal residue" evidence="2">
    <location>
        <position position="148"/>
    </location>
</feature>
<keyword evidence="3" id="KW-1185">Reference proteome</keyword>
<dbReference type="AlphaFoldDB" id="A0A0L7K3W3"/>
<name>A0A0L7K3W3_OPEBR</name>
<feature type="non-terminal residue" evidence="2">
    <location>
        <position position="1"/>
    </location>
</feature>